<reference evidence="2" key="1">
    <citation type="submission" date="2016-04" db="EMBL/GenBank/DDBJ databases">
        <authorList>
            <person name="Jeon C.O."/>
            <person name="Cho G.Y."/>
            <person name="Jeong H.I."/>
            <person name="Kim K.H."/>
        </authorList>
    </citation>
    <scope>NUCLEOTIDE SEQUENCE [LARGE SCALE GENOMIC DNA]</scope>
    <source>
        <strain evidence="2">LMG 1590</strain>
    </source>
</reference>
<evidence type="ECO:0000313" key="1">
    <source>
        <dbReference type="EMBL" id="AOW46786.1"/>
    </source>
</evidence>
<organism evidence="1 2">
    <name type="scientific">Acetobacter ascendens</name>
    <dbReference type="NCBI Taxonomy" id="481146"/>
    <lineage>
        <taxon>Bacteria</taxon>
        <taxon>Pseudomonadati</taxon>
        <taxon>Pseudomonadota</taxon>
        <taxon>Alphaproteobacteria</taxon>
        <taxon>Acetobacterales</taxon>
        <taxon>Acetobacteraceae</taxon>
        <taxon>Acetobacter</taxon>
    </lineage>
</organism>
<dbReference type="AlphaFoldDB" id="A0A1D8QWR8"/>
<dbReference type="KEGG" id="aasc:A4S02_08380"/>
<dbReference type="EMBL" id="CP015164">
    <property type="protein sequence ID" value="AOW46786.1"/>
    <property type="molecule type" value="Genomic_DNA"/>
</dbReference>
<protein>
    <submittedName>
        <fullName evidence="1">Uncharacterized protein</fullName>
    </submittedName>
</protein>
<proteinExistence type="predicted"/>
<name>A0A1D8QWR8_9PROT</name>
<gene>
    <name evidence="1" type="ORF">A4S02_08380</name>
</gene>
<keyword evidence="2" id="KW-1185">Reference proteome</keyword>
<dbReference type="Proteomes" id="UP000175973">
    <property type="component" value="Chromosome"/>
</dbReference>
<evidence type="ECO:0000313" key="2">
    <source>
        <dbReference type="Proteomes" id="UP000175973"/>
    </source>
</evidence>
<sequence>MDLSFGEQNLPMGAQAIQSVRHTAFGTHDDDMPSCKPDIDCLFPSQFTGPGDRIPEVRIGSDSS</sequence>
<accession>A0A1D8QWR8</accession>